<gene>
    <name evidence="1" type="ORF">C0W53_15810</name>
</gene>
<organism evidence="1 2">
    <name type="scientific">Photobacterium kishitanii</name>
    <dbReference type="NCBI Taxonomy" id="318456"/>
    <lineage>
        <taxon>Bacteria</taxon>
        <taxon>Pseudomonadati</taxon>
        <taxon>Pseudomonadota</taxon>
        <taxon>Gammaproteobacteria</taxon>
        <taxon>Vibrionales</taxon>
        <taxon>Vibrionaceae</taxon>
        <taxon>Photobacterium</taxon>
    </lineage>
</organism>
<name>A0AAX0YTI4_9GAMM</name>
<dbReference type="RefSeq" id="WP_045043101.1">
    <property type="nucleotide sequence ID" value="NZ_JAUZMV010000004.1"/>
</dbReference>
<sequence>MRAILVKIITVSIAVISFAPNVAVSEITHGSYLELEALKRLELQVTNIIPKVRQAHSSSNHAQLRANYSRILIDVSSWKNNISVYIDGSLKSADSDLYKQSYTTFKSAGKSQFKRTEGSSESERVQLEKIRNLIVRMKPLIREAESTANPEAKMFFRYEILWGDHAMWVSMFDSYLSQLVQASDFTNQ</sequence>
<comment type="caution">
    <text evidence="1">The sequence shown here is derived from an EMBL/GenBank/DDBJ whole genome shotgun (WGS) entry which is preliminary data.</text>
</comment>
<proteinExistence type="predicted"/>
<dbReference type="Proteomes" id="UP000240728">
    <property type="component" value="Unassembled WGS sequence"/>
</dbReference>
<evidence type="ECO:0000313" key="1">
    <source>
        <dbReference type="EMBL" id="PSX44092.1"/>
    </source>
</evidence>
<reference evidence="1 2" key="1">
    <citation type="submission" date="2018-01" db="EMBL/GenBank/DDBJ databases">
        <title>Whole genome sequencing of Histamine producing bacteria.</title>
        <authorList>
            <person name="Butler K."/>
        </authorList>
    </citation>
    <scope>NUCLEOTIDE SEQUENCE [LARGE SCALE GENOMIC DNA]</scope>
    <source>
        <strain evidence="1 2">A1-4</strain>
    </source>
</reference>
<evidence type="ECO:0000313" key="2">
    <source>
        <dbReference type="Proteomes" id="UP000240728"/>
    </source>
</evidence>
<dbReference type="EMBL" id="PYOZ01000010">
    <property type="protein sequence ID" value="PSX44092.1"/>
    <property type="molecule type" value="Genomic_DNA"/>
</dbReference>
<keyword evidence="2" id="KW-1185">Reference proteome</keyword>
<dbReference type="AlphaFoldDB" id="A0AAX0YTI4"/>
<accession>A0AAX0YTI4</accession>
<protein>
    <submittedName>
        <fullName evidence="1">Uncharacterized protein</fullName>
    </submittedName>
</protein>